<dbReference type="InterPro" id="IPR029016">
    <property type="entry name" value="GAF-like_dom_sf"/>
</dbReference>
<dbReference type="GO" id="GO:0016020">
    <property type="term" value="C:membrane"/>
    <property type="evidence" value="ECO:0007669"/>
    <property type="project" value="InterPro"/>
</dbReference>
<dbReference type="EMBL" id="FWXD01000001">
    <property type="protein sequence ID" value="SMC16143.1"/>
    <property type="molecule type" value="Genomic_DNA"/>
</dbReference>
<dbReference type="PANTHER" id="PTHR43155:SF2">
    <property type="entry name" value="CYCLIC DI-GMP PHOSPHODIESTERASE PA4108"/>
    <property type="match status" value="1"/>
</dbReference>
<evidence type="ECO:0000313" key="5">
    <source>
        <dbReference type="Proteomes" id="UP000192761"/>
    </source>
</evidence>
<dbReference type="SMART" id="SM00065">
    <property type="entry name" value="GAF"/>
    <property type="match status" value="1"/>
</dbReference>
<dbReference type="SUPFAM" id="SSF55781">
    <property type="entry name" value="GAF domain-like"/>
    <property type="match status" value="1"/>
</dbReference>
<dbReference type="SMART" id="SM00471">
    <property type="entry name" value="HDc"/>
    <property type="match status" value="1"/>
</dbReference>
<dbReference type="GO" id="GO:0007165">
    <property type="term" value="P:signal transduction"/>
    <property type="evidence" value="ECO:0007669"/>
    <property type="project" value="InterPro"/>
</dbReference>
<dbReference type="Gene3D" id="3.30.450.40">
    <property type="match status" value="1"/>
</dbReference>
<dbReference type="Pfam" id="PF13185">
    <property type="entry name" value="GAF_2"/>
    <property type="match status" value="1"/>
</dbReference>
<dbReference type="SMART" id="SM00304">
    <property type="entry name" value="HAMP"/>
    <property type="match status" value="1"/>
</dbReference>
<feature type="domain" description="HAMP" evidence="2">
    <location>
        <begin position="372"/>
        <end position="425"/>
    </location>
</feature>
<accession>A0A1W1WX09</accession>
<evidence type="ECO:0000256" key="1">
    <source>
        <dbReference type="SAM" id="Phobius"/>
    </source>
</evidence>
<dbReference type="Gene3D" id="6.10.340.10">
    <property type="match status" value="1"/>
</dbReference>
<dbReference type="Gene3D" id="1.10.3210.10">
    <property type="entry name" value="Hypothetical protein af1432"/>
    <property type="match status" value="2"/>
</dbReference>
<sequence length="978" mass="109402">MSPAEKKRLDARYPLHIHISTLFVALIAVFALVNITYQYRQTSRMLLSASETLFARIGAHTVQTIQSRYEPTKLAVDLLAHQQVMFAGSLRERLQSLPYFVEALRGDFGLSSVYVGYESGDFFLVRRIDRSPLLMQRFDAPAGSVFMVQSVERHEGGTEGRYLFFDDKLQLMRDSPQSDYQFDPRGRPWYQEATRRGALYVTEPYLFFSSKEVGTTFARPAENGDAVVAADITLAELSNLLSSQEVTPSAELALVGGSNDVIAYKDAARLVHQQSDGVIQLAKVNDLAIPALTALVQLDGRARNGAEFTVGDREWRGWLAAIPMPGGKPVHLAIAAPQDELLNDALVLRSRSMLITAVLVAASMLIALWLSRLASSPIRALVAEAREIQALRFGSPLRVRSRIFEIDELAQAMGKMKATIQNFLDIGNALASERQFDSLLARLLQETADIAQAEGGVIYLLETDGTLKPAQALWHDEALADELHLPQLSADDVEHPAWRSYREGRVDNTLLDALALGLLFGGMAEFDYPLNVLTVPLKNQQDECIGMLLLLQDDRRQRADEALVALVEAVSGTAAVAIETQRLIMEQKMLLESFIQLIAGAIDAKSPYTGGHCQRVPELTKMLARAAERQVEGPYADFNLGPDEWEELHIAAWLHDCGKVTTPEYVVDKATKLETLYDRIHEVRMRFEVLKRDAEIDYWHAVVAGGDPARLKSMLEEELRQLDEDFAFIAECNVGGEFMAPEKISRLKDIAALTWRRTLSDRIGISHEEAERKAQQPEPELPAVEPLLADRIDHVFARGARDQLPQGHGFDMKVPEHLYNRGEIYNLSVARGTLSEEERYKINEHIVQTIVMLNKLPFPRHLRRVPEIAGGHHEKMDGSGYPKRLTRDEMSIAARMMAIADIFEALTAIDRPYKKGKTLSESLKIMVGMAKGAHVDPDLFRLFVQGRVYLEYAERYMQPQQLDEVDEAALLAELPTAA</sequence>
<gene>
    <name evidence="4" type="ORF">SAMN02745857_00108</name>
</gene>
<keyword evidence="1" id="KW-1133">Transmembrane helix</keyword>
<organism evidence="4 5">
    <name type="scientific">Andreprevotia lacus DSM 23236</name>
    <dbReference type="NCBI Taxonomy" id="1121001"/>
    <lineage>
        <taxon>Bacteria</taxon>
        <taxon>Pseudomonadati</taxon>
        <taxon>Pseudomonadota</taxon>
        <taxon>Betaproteobacteria</taxon>
        <taxon>Neisseriales</taxon>
        <taxon>Chitinibacteraceae</taxon>
        <taxon>Andreprevotia</taxon>
    </lineage>
</organism>
<dbReference type="SUPFAM" id="SSF103190">
    <property type="entry name" value="Sensory domain-like"/>
    <property type="match status" value="1"/>
</dbReference>
<keyword evidence="1" id="KW-0812">Transmembrane</keyword>
<protein>
    <submittedName>
        <fullName evidence="4">HD-GYP domain, c-di-GMP phosphodiesterase class II (Or its inactivated variant)</fullName>
    </submittedName>
</protein>
<dbReference type="InterPro" id="IPR003660">
    <property type="entry name" value="HAMP_dom"/>
</dbReference>
<evidence type="ECO:0000259" key="2">
    <source>
        <dbReference type="PROSITE" id="PS50885"/>
    </source>
</evidence>
<dbReference type="PANTHER" id="PTHR43155">
    <property type="entry name" value="CYCLIC DI-GMP PHOSPHODIESTERASE PA4108-RELATED"/>
    <property type="match status" value="1"/>
</dbReference>
<keyword evidence="5" id="KW-1185">Reference proteome</keyword>
<dbReference type="CDD" id="cd06225">
    <property type="entry name" value="HAMP"/>
    <property type="match status" value="1"/>
</dbReference>
<dbReference type="CDD" id="cd12913">
    <property type="entry name" value="PDC1_MCP_like"/>
    <property type="match status" value="1"/>
</dbReference>
<dbReference type="InterPro" id="IPR029151">
    <property type="entry name" value="Sensor-like_sf"/>
</dbReference>
<dbReference type="Proteomes" id="UP000192761">
    <property type="component" value="Unassembled WGS sequence"/>
</dbReference>
<dbReference type="RefSeq" id="WP_084088591.1">
    <property type="nucleotide sequence ID" value="NZ_FWXD01000001.1"/>
</dbReference>
<dbReference type="CDD" id="cd00077">
    <property type="entry name" value="HDc"/>
    <property type="match status" value="1"/>
</dbReference>
<evidence type="ECO:0000259" key="3">
    <source>
        <dbReference type="PROSITE" id="PS51832"/>
    </source>
</evidence>
<feature type="transmembrane region" description="Helical" evidence="1">
    <location>
        <begin position="15"/>
        <end position="37"/>
    </location>
</feature>
<dbReference type="AlphaFoldDB" id="A0A1W1WX09"/>
<dbReference type="InterPro" id="IPR037522">
    <property type="entry name" value="HD_GYP_dom"/>
</dbReference>
<dbReference type="GO" id="GO:0008081">
    <property type="term" value="F:phosphoric diester hydrolase activity"/>
    <property type="evidence" value="ECO:0007669"/>
    <property type="project" value="UniProtKB-ARBA"/>
</dbReference>
<name>A0A1W1WX09_9NEIS</name>
<dbReference type="InterPro" id="IPR003607">
    <property type="entry name" value="HD/PDEase_dom"/>
</dbReference>
<keyword evidence="1" id="KW-0472">Membrane</keyword>
<evidence type="ECO:0000313" key="4">
    <source>
        <dbReference type="EMBL" id="SMC16143.1"/>
    </source>
</evidence>
<dbReference type="PROSITE" id="PS50885">
    <property type="entry name" value="HAMP"/>
    <property type="match status" value="1"/>
</dbReference>
<dbReference type="Gene3D" id="3.30.450.20">
    <property type="entry name" value="PAS domain"/>
    <property type="match status" value="1"/>
</dbReference>
<feature type="domain" description="HD-GYP" evidence="3">
    <location>
        <begin position="752"/>
        <end position="959"/>
    </location>
</feature>
<dbReference type="STRING" id="1121001.SAMN02745857_00108"/>
<feature type="transmembrane region" description="Helical" evidence="1">
    <location>
        <begin position="352"/>
        <end position="370"/>
    </location>
</feature>
<dbReference type="InterPro" id="IPR003018">
    <property type="entry name" value="GAF"/>
</dbReference>
<dbReference type="SUPFAM" id="SSF109604">
    <property type="entry name" value="HD-domain/PDEase-like"/>
    <property type="match status" value="2"/>
</dbReference>
<dbReference type="PROSITE" id="PS51832">
    <property type="entry name" value="HD_GYP"/>
    <property type="match status" value="1"/>
</dbReference>
<reference evidence="4 5" key="1">
    <citation type="submission" date="2017-04" db="EMBL/GenBank/DDBJ databases">
        <authorList>
            <person name="Afonso C.L."/>
            <person name="Miller P.J."/>
            <person name="Scott M.A."/>
            <person name="Spackman E."/>
            <person name="Goraichik I."/>
            <person name="Dimitrov K.M."/>
            <person name="Suarez D.L."/>
            <person name="Swayne D.E."/>
        </authorList>
    </citation>
    <scope>NUCLEOTIDE SEQUENCE [LARGE SCALE GENOMIC DNA]</scope>
    <source>
        <strain evidence="4 5">DSM 23236</strain>
    </source>
</reference>
<proteinExistence type="predicted"/>
<dbReference type="Pfam" id="PF00672">
    <property type="entry name" value="HAMP"/>
    <property type="match status" value="1"/>
</dbReference>
<dbReference type="Pfam" id="PF13487">
    <property type="entry name" value="HD_5"/>
    <property type="match status" value="1"/>
</dbReference>
<dbReference type="OrthoDB" id="9774747at2"/>